<feature type="domain" description="Tip attachment protein J HDII-ins2" evidence="1">
    <location>
        <begin position="16"/>
        <end position="106"/>
    </location>
</feature>
<organism evidence="2 3">
    <name type="scientific">Trichoglossum hirsutum</name>
    <dbReference type="NCBI Taxonomy" id="265104"/>
    <lineage>
        <taxon>Eukaryota</taxon>
        <taxon>Fungi</taxon>
        <taxon>Dikarya</taxon>
        <taxon>Ascomycota</taxon>
        <taxon>Pezizomycotina</taxon>
        <taxon>Geoglossomycetes</taxon>
        <taxon>Geoglossales</taxon>
        <taxon>Geoglossaceae</taxon>
        <taxon>Trichoglossum</taxon>
    </lineage>
</organism>
<reference evidence="2" key="1">
    <citation type="submission" date="2021-03" db="EMBL/GenBank/DDBJ databases">
        <title>Comparative genomics and phylogenomic investigation of the class Geoglossomycetes provide insights into ecological specialization and systematics.</title>
        <authorList>
            <person name="Melie T."/>
            <person name="Pirro S."/>
            <person name="Miller A.N."/>
            <person name="Quandt A."/>
        </authorList>
    </citation>
    <scope>NUCLEOTIDE SEQUENCE</scope>
    <source>
        <strain evidence="2">CAQ_001_2017</strain>
    </source>
</reference>
<dbReference type="Proteomes" id="UP000750711">
    <property type="component" value="Unassembled WGS sequence"/>
</dbReference>
<feature type="non-terminal residue" evidence="2">
    <location>
        <position position="111"/>
    </location>
</feature>
<gene>
    <name evidence="2" type="ORF">GP486_008968</name>
</gene>
<dbReference type="EMBL" id="JAGHQM010004689">
    <property type="protein sequence ID" value="KAH0533734.1"/>
    <property type="molecule type" value="Genomic_DNA"/>
</dbReference>
<dbReference type="PANTHER" id="PTHR36251:SF2">
    <property type="entry name" value="GIFSY-2 PROPHAGE HOST SPECIFICITY PROTEIN J, PHAGE LAMBDA"/>
    <property type="match status" value="1"/>
</dbReference>
<comment type="caution">
    <text evidence="2">The sequence shown here is derived from an EMBL/GenBank/DDBJ whole genome shotgun (WGS) entry which is preliminary data.</text>
</comment>
<proteinExistence type="predicted"/>
<name>A0A9P8I141_9PEZI</name>
<dbReference type="Pfam" id="PF24801">
    <property type="entry name" value="FNIII-A_GpJ"/>
    <property type="match status" value="1"/>
</dbReference>
<protein>
    <recommendedName>
        <fullName evidence="1">Tip attachment protein J HDII-ins2 domain-containing protein</fullName>
    </recommendedName>
</protein>
<evidence type="ECO:0000313" key="2">
    <source>
        <dbReference type="EMBL" id="KAH0533734.1"/>
    </source>
</evidence>
<dbReference type="AlphaFoldDB" id="A0A9P8I141"/>
<evidence type="ECO:0000313" key="3">
    <source>
        <dbReference type="Proteomes" id="UP000750711"/>
    </source>
</evidence>
<dbReference type="InterPro" id="IPR055385">
    <property type="entry name" value="GpJ_HDII-ins2"/>
</dbReference>
<accession>A0A9P8I141</accession>
<dbReference type="InterPro" id="IPR053171">
    <property type="entry name" value="Viral_Tip_Attach_Protein"/>
</dbReference>
<evidence type="ECO:0000259" key="1">
    <source>
        <dbReference type="Pfam" id="PF24801"/>
    </source>
</evidence>
<keyword evidence="3" id="KW-1185">Reference proteome</keyword>
<dbReference type="PANTHER" id="PTHR36251">
    <property type="entry name" value="FELS-1 PROPHAGE HOST SPECIFICITY PROTEIN-RELATED"/>
    <property type="match status" value="1"/>
</dbReference>
<sequence length="111" mass="11905">MLGTPDQDPMKGFSDVEAEQLVNVEMRFNNPVVRSIEDTNCTSVRVTIQTPALATTNTANGNITGAAFRHKIEISPIGGTYVTKINDVISGKTTSQYARSYLIALDPSATG</sequence>